<comment type="subcellular location">
    <subcellularLocation>
        <location evidence="1">Membrane</location>
    </subcellularLocation>
</comment>
<dbReference type="AlphaFoldDB" id="A0A7S0SBX7"/>
<gene>
    <name evidence="9" type="ORF">MANT1106_LOCUS5227</name>
</gene>
<keyword evidence="5 7" id="KW-0472">Membrane</keyword>
<reference evidence="9" key="1">
    <citation type="submission" date="2021-01" db="EMBL/GenBank/DDBJ databases">
        <authorList>
            <person name="Corre E."/>
            <person name="Pelletier E."/>
            <person name="Niang G."/>
            <person name="Scheremetjew M."/>
            <person name="Finn R."/>
            <person name="Kale V."/>
            <person name="Holt S."/>
            <person name="Cochrane G."/>
            <person name="Meng A."/>
            <person name="Brown T."/>
            <person name="Cohen L."/>
        </authorList>
    </citation>
    <scope>NUCLEOTIDE SEQUENCE</scope>
    <source>
        <strain evidence="9">SL-175</strain>
    </source>
</reference>
<protein>
    <recommendedName>
        <fullName evidence="8">SMP-LTD domain-containing protein</fullName>
    </recommendedName>
</protein>
<accession>A0A7S0SBX7</accession>
<feature type="domain" description="SMP-LTD" evidence="8">
    <location>
        <begin position="231"/>
        <end position="429"/>
    </location>
</feature>
<proteinExistence type="predicted"/>
<dbReference type="CDD" id="cd21669">
    <property type="entry name" value="SMP_SF"/>
    <property type="match status" value="1"/>
</dbReference>
<dbReference type="EMBL" id="HBFC01009052">
    <property type="protein sequence ID" value="CAD8702545.1"/>
    <property type="molecule type" value="Transcribed_RNA"/>
</dbReference>
<evidence type="ECO:0000256" key="1">
    <source>
        <dbReference type="ARBA" id="ARBA00004370"/>
    </source>
</evidence>
<organism evidence="9">
    <name type="scientific">Mantoniella antarctica</name>
    <dbReference type="NCBI Taxonomy" id="81844"/>
    <lineage>
        <taxon>Eukaryota</taxon>
        <taxon>Viridiplantae</taxon>
        <taxon>Chlorophyta</taxon>
        <taxon>Mamiellophyceae</taxon>
        <taxon>Mamiellales</taxon>
        <taxon>Mamiellaceae</taxon>
        <taxon>Mantoniella</taxon>
    </lineage>
</organism>
<dbReference type="InterPro" id="IPR031468">
    <property type="entry name" value="SMP_LBD"/>
</dbReference>
<feature type="compositionally biased region" description="Low complexity" evidence="6">
    <location>
        <begin position="9"/>
        <end position="28"/>
    </location>
</feature>
<dbReference type="PROSITE" id="PS51847">
    <property type="entry name" value="SMP"/>
    <property type="match status" value="1"/>
</dbReference>
<feature type="transmembrane region" description="Helical" evidence="7">
    <location>
        <begin position="176"/>
        <end position="199"/>
    </location>
</feature>
<dbReference type="GO" id="GO:0016020">
    <property type="term" value="C:membrane"/>
    <property type="evidence" value="ECO:0007669"/>
    <property type="project" value="UniProtKB-SubCell"/>
</dbReference>
<dbReference type="InterPro" id="IPR045050">
    <property type="entry name" value="Synaptotagmin_plant"/>
</dbReference>
<evidence type="ECO:0000256" key="2">
    <source>
        <dbReference type="ARBA" id="ARBA00022448"/>
    </source>
</evidence>
<evidence type="ECO:0000259" key="8">
    <source>
        <dbReference type="PROSITE" id="PS51847"/>
    </source>
</evidence>
<evidence type="ECO:0000256" key="7">
    <source>
        <dbReference type="SAM" id="Phobius"/>
    </source>
</evidence>
<keyword evidence="3" id="KW-0445">Lipid transport</keyword>
<evidence type="ECO:0000256" key="3">
    <source>
        <dbReference type="ARBA" id="ARBA00023055"/>
    </source>
</evidence>
<evidence type="ECO:0000256" key="4">
    <source>
        <dbReference type="ARBA" id="ARBA00023121"/>
    </source>
</evidence>
<evidence type="ECO:0000313" key="9">
    <source>
        <dbReference type="EMBL" id="CAD8702545.1"/>
    </source>
</evidence>
<evidence type="ECO:0000256" key="5">
    <source>
        <dbReference type="ARBA" id="ARBA00023136"/>
    </source>
</evidence>
<dbReference type="GO" id="GO:0006869">
    <property type="term" value="P:lipid transport"/>
    <property type="evidence" value="ECO:0007669"/>
    <property type="project" value="UniProtKB-KW"/>
</dbReference>
<keyword evidence="7" id="KW-1133">Transmembrane helix</keyword>
<keyword evidence="7" id="KW-0812">Transmembrane</keyword>
<dbReference type="PANTHER" id="PTHR10774">
    <property type="entry name" value="EXTENDED SYNAPTOTAGMIN-RELATED"/>
    <property type="match status" value="1"/>
</dbReference>
<name>A0A7S0SBX7_9CHLO</name>
<feature type="compositionally biased region" description="Basic and acidic residues" evidence="6">
    <location>
        <begin position="621"/>
        <end position="633"/>
    </location>
</feature>
<feature type="region of interest" description="Disordered" evidence="6">
    <location>
        <begin position="1"/>
        <end position="28"/>
    </location>
</feature>
<feature type="region of interest" description="Disordered" evidence="6">
    <location>
        <begin position="602"/>
        <end position="653"/>
    </location>
</feature>
<dbReference type="PANTHER" id="PTHR10774:SF190">
    <property type="entry name" value="C2 CALCIUM_LIPID-BINDING ENDONUCLEASE_EXONUCLEASE_PHOSPHATASE-RELATED"/>
    <property type="match status" value="1"/>
</dbReference>
<evidence type="ECO:0000256" key="6">
    <source>
        <dbReference type="SAM" id="MobiDB-lite"/>
    </source>
</evidence>
<sequence length="653" mass="69478">MATLRTSYPRPSTARPRRPAGAAAARRPAALTVGSGGVTSRVGGDGRCFSAGRVNFGRSSAGGGRRVLTVNHALNVLGFISEAVASGLTPAGAEMVANTAAAAAMATASASAAASAPAAAAATTAVATGAATASSGSFWGYLFSFFLGGAFFSTVLGVAALFISVGGENVRRAFRVFQFLAARVWTLVCTTAGAVVRALREEGSTLHNTRQVLEAGLLATRKEVQESLMAFNQERDFYAAAVGLPGLRTAQYVLDHMMPGLLAQKLETSLAESIGTMKHPNVKRMILKKVDAGKSAPLLTGARFYDVGESAMAFDMDMEWKSDITASMDVVPAVGLPAEGLARIPVFMHDIKFNGTVRVLLAGLTREDPGYGAIVVSFPDPPAIALDIRLGGGLEVTRVPWLRKVVSDGMKSWIKEEMLWPQRMLIPAERPVGPSGGKPTFVLTKKELQQVLEDDPLLRAEQLLMSLKEIETGKVKDMRHKDEMNGGAGVVEGRSFEGIEHDEFKIEITDPSDPAKRPTGESNNSTQDMIWTWVNGTTQVTVDKTLELSKLAALQSKRVIESEYTKNALLQAGAWWEKDVNVRVVRVGGWWNNVATRVKRRGEGLGSQEEEMSPVTPQAGGKREVETAARTDPDPEGGVRAPTAAGKGDSPSA</sequence>
<feature type="transmembrane region" description="Helical" evidence="7">
    <location>
        <begin position="138"/>
        <end position="164"/>
    </location>
</feature>
<keyword evidence="2" id="KW-0813">Transport</keyword>
<keyword evidence="4" id="KW-0446">Lipid-binding</keyword>
<dbReference type="GO" id="GO:0008289">
    <property type="term" value="F:lipid binding"/>
    <property type="evidence" value="ECO:0007669"/>
    <property type="project" value="UniProtKB-KW"/>
</dbReference>
<dbReference type="GO" id="GO:0005783">
    <property type="term" value="C:endoplasmic reticulum"/>
    <property type="evidence" value="ECO:0007669"/>
    <property type="project" value="TreeGrafter"/>
</dbReference>